<reference evidence="3" key="2">
    <citation type="journal article" date="2021" name="Microbiome">
        <title>Successional dynamics and alternative stable states in a saline activated sludge microbial community over 9 years.</title>
        <authorList>
            <person name="Wang Y."/>
            <person name="Ye J."/>
            <person name="Ju F."/>
            <person name="Liu L."/>
            <person name="Boyd J.A."/>
            <person name="Deng Y."/>
            <person name="Parks D.H."/>
            <person name="Jiang X."/>
            <person name="Yin X."/>
            <person name="Woodcroft B.J."/>
            <person name="Tyson G.W."/>
            <person name="Hugenholtz P."/>
            <person name="Polz M.F."/>
            <person name="Zhang T."/>
        </authorList>
    </citation>
    <scope>NUCLEOTIDE SEQUENCE</scope>
    <source>
        <strain evidence="3">HKST-UBA02</strain>
    </source>
</reference>
<reference evidence="3" key="1">
    <citation type="submission" date="2020-04" db="EMBL/GenBank/DDBJ databases">
        <authorList>
            <person name="Zhang T."/>
        </authorList>
    </citation>
    <scope>NUCLEOTIDE SEQUENCE</scope>
    <source>
        <strain evidence="3">HKST-UBA02</strain>
    </source>
</reference>
<feature type="transmembrane region" description="Helical" evidence="2">
    <location>
        <begin position="20"/>
        <end position="42"/>
    </location>
</feature>
<feature type="region of interest" description="Disordered" evidence="1">
    <location>
        <begin position="120"/>
        <end position="154"/>
    </location>
</feature>
<feature type="compositionally biased region" description="Acidic residues" evidence="1">
    <location>
        <begin position="145"/>
        <end position="154"/>
    </location>
</feature>
<evidence type="ECO:0000313" key="4">
    <source>
        <dbReference type="Proteomes" id="UP000739538"/>
    </source>
</evidence>
<dbReference type="AlphaFoldDB" id="A0A956SE02"/>
<evidence type="ECO:0000256" key="2">
    <source>
        <dbReference type="SAM" id="Phobius"/>
    </source>
</evidence>
<protein>
    <submittedName>
        <fullName evidence="3">Uncharacterized protein</fullName>
    </submittedName>
</protein>
<organism evidence="3 4">
    <name type="scientific">Eiseniibacteriota bacterium</name>
    <dbReference type="NCBI Taxonomy" id="2212470"/>
    <lineage>
        <taxon>Bacteria</taxon>
        <taxon>Candidatus Eiseniibacteriota</taxon>
    </lineage>
</organism>
<evidence type="ECO:0000313" key="3">
    <source>
        <dbReference type="EMBL" id="MCA9755809.1"/>
    </source>
</evidence>
<gene>
    <name evidence="3" type="ORF">KDA27_08420</name>
</gene>
<feature type="compositionally biased region" description="Basic and acidic residues" evidence="1">
    <location>
        <begin position="120"/>
        <end position="130"/>
    </location>
</feature>
<keyword evidence="2" id="KW-0472">Membrane</keyword>
<comment type="caution">
    <text evidence="3">The sequence shown here is derived from an EMBL/GenBank/DDBJ whole genome shotgun (WGS) entry which is preliminary data.</text>
</comment>
<name>A0A956SE02_UNCEI</name>
<accession>A0A956SE02</accession>
<keyword evidence="2" id="KW-1133">Transmembrane helix</keyword>
<dbReference type="Proteomes" id="UP000739538">
    <property type="component" value="Unassembled WGS sequence"/>
</dbReference>
<proteinExistence type="predicted"/>
<dbReference type="EMBL" id="JAGQHS010000033">
    <property type="protein sequence ID" value="MCA9755809.1"/>
    <property type="molecule type" value="Genomic_DNA"/>
</dbReference>
<keyword evidence="2" id="KW-0812">Transmembrane</keyword>
<sequence length="337" mass="36455">MRALRDHTSQRRSLLGGSRIWLALAAVLGVVLIASGAVRILAGARARSLLEVEVANLASDRADLEDTVLSGSVLDEAEESGGVELAIPYGGVPGPILEDLLAILESLEIRNYEYKIRERSQTVDAPDPRGRGATQDDSESHDAGGESEEDDEVWASDEWGEQEYSDDPESQREDLLGVLEGSVEFTPGLVLYHWTLDLVLRTEFRRVVEFLDSLAEAERMWRVSEVGLARAAGSLHAHLLLETFTRPLPGGEALCDSGTDASNDPFQATSGSADVPSVLEAPTLRAVVTGSTPRAWIGEKIVEAGGSAAQWTVEEIDENGVWIRHSNGRRVRLHVGG</sequence>
<evidence type="ECO:0000256" key="1">
    <source>
        <dbReference type="SAM" id="MobiDB-lite"/>
    </source>
</evidence>